<dbReference type="PROSITE" id="PS00383">
    <property type="entry name" value="TYR_PHOSPHATASE_1"/>
    <property type="match status" value="1"/>
</dbReference>
<name>A0A915HIB1_ROMCU</name>
<evidence type="ECO:0000256" key="4">
    <source>
        <dbReference type="ARBA" id="ARBA00022912"/>
    </source>
</evidence>
<dbReference type="GO" id="GO:0019901">
    <property type="term" value="F:protein kinase binding"/>
    <property type="evidence" value="ECO:0007669"/>
    <property type="project" value="TreeGrafter"/>
</dbReference>
<dbReference type="GO" id="GO:0007165">
    <property type="term" value="P:signal transduction"/>
    <property type="evidence" value="ECO:0007669"/>
    <property type="project" value="TreeGrafter"/>
</dbReference>
<evidence type="ECO:0000256" key="5">
    <source>
        <dbReference type="PIRSR" id="PIRSR608356-50"/>
    </source>
</evidence>
<dbReference type="PROSITE" id="PS50056">
    <property type="entry name" value="TYR_PHOSPHATASE_2"/>
    <property type="match status" value="1"/>
</dbReference>
<dbReference type="AlphaFoldDB" id="A0A915HIB1"/>
<dbReference type="InterPro" id="IPR016130">
    <property type="entry name" value="Tyr_Pase_AS"/>
</dbReference>
<dbReference type="OMA" id="RHIWFTE"/>
<dbReference type="GO" id="GO:0005829">
    <property type="term" value="C:cytosol"/>
    <property type="evidence" value="ECO:0007669"/>
    <property type="project" value="TreeGrafter"/>
</dbReference>
<evidence type="ECO:0000256" key="2">
    <source>
        <dbReference type="ARBA" id="ARBA00022553"/>
    </source>
</evidence>
<organism evidence="8 9">
    <name type="scientific">Romanomermis culicivorax</name>
    <name type="common">Nematode worm</name>
    <dbReference type="NCBI Taxonomy" id="13658"/>
    <lineage>
        <taxon>Eukaryota</taxon>
        <taxon>Metazoa</taxon>
        <taxon>Ecdysozoa</taxon>
        <taxon>Nematoda</taxon>
        <taxon>Enoplea</taxon>
        <taxon>Dorylaimia</taxon>
        <taxon>Mermithida</taxon>
        <taxon>Mermithoidea</taxon>
        <taxon>Mermithidae</taxon>
        <taxon>Romanomermis</taxon>
    </lineage>
</organism>
<dbReference type="PRINTS" id="PR00700">
    <property type="entry name" value="PRTYPHPHTASE"/>
</dbReference>
<protein>
    <recommendedName>
        <fullName evidence="1">protein-tyrosine-phosphatase</fullName>
        <ecNumber evidence="1">3.1.3.48</ecNumber>
    </recommendedName>
</protein>
<dbReference type="EC" id="3.1.3.48" evidence="1"/>
<evidence type="ECO:0000313" key="9">
    <source>
        <dbReference type="WBParaSite" id="nRc.2.0.1.t01747-RA"/>
    </source>
</evidence>
<dbReference type="InterPro" id="IPR029021">
    <property type="entry name" value="Prot-tyrosine_phosphatase-like"/>
</dbReference>
<keyword evidence="8" id="KW-1185">Reference proteome</keyword>
<reference evidence="9" key="1">
    <citation type="submission" date="2022-11" db="UniProtKB">
        <authorList>
            <consortium name="WormBaseParasite"/>
        </authorList>
    </citation>
    <scope>IDENTIFICATION</scope>
</reference>
<keyword evidence="4" id="KW-0904">Protein phosphatase</keyword>
<dbReference type="GO" id="GO:0030054">
    <property type="term" value="C:cell junction"/>
    <property type="evidence" value="ECO:0007669"/>
    <property type="project" value="TreeGrafter"/>
</dbReference>
<dbReference type="PROSITE" id="PS50055">
    <property type="entry name" value="TYR_PHOSPHATASE_PTP"/>
    <property type="match status" value="1"/>
</dbReference>
<feature type="active site" description="Phosphocysteine intermediate" evidence="5">
    <location>
        <position position="348"/>
    </location>
</feature>
<evidence type="ECO:0000259" key="7">
    <source>
        <dbReference type="PROSITE" id="PS50056"/>
    </source>
</evidence>
<feature type="domain" description="Tyrosine-protein phosphatase" evidence="6">
    <location>
        <begin position="135"/>
        <end position="387"/>
    </location>
</feature>
<dbReference type="InterPro" id="IPR003595">
    <property type="entry name" value="Tyr_Pase_cat"/>
</dbReference>
<dbReference type="SUPFAM" id="SSF52799">
    <property type="entry name" value="(Phosphotyrosine protein) phosphatases II"/>
    <property type="match status" value="1"/>
</dbReference>
<dbReference type="PANTHER" id="PTHR46198:SF4">
    <property type="entry name" value="PROTEIN-TYROSINE-PHOSPHATASE"/>
    <property type="match status" value="1"/>
</dbReference>
<evidence type="ECO:0000313" key="8">
    <source>
        <dbReference type="Proteomes" id="UP000887565"/>
    </source>
</evidence>
<evidence type="ECO:0000256" key="1">
    <source>
        <dbReference type="ARBA" id="ARBA00013064"/>
    </source>
</evidence>
<dbReference type="WBParaSite" id="nRc.2.0.1.t01747-RA">
    <property type="protein sequence ID" value="nRc.2.0.1.t01747-RA"/>
    <property type="gene ID" value="nRc.2.0.1.g01747"/>
</dbReference>
<dbReference type="GO" id="GO:0005886">
    <property type="term" value="C:plasma membrane"/>
    <property type="evidence" value="ECO:0007669"/>
    <property type="project" value="TreeGrafter"/>
</dbReference>
<dbReference type="PANTHER" id="PTHR46198">
    <property type="entry name" value="PROTEIN-TYROSINE-PHOSPHATASE"/>
    <property type="match status" value="1"/>
</dbReference>
<dbReference type="InterPro" id="IPR008356">
    <property type="entry name" value="Tyr_Pase_KIM-con"/>
</dbReference>
<dbReference type="SMART" id="SM00404">
    <property type="entry name" value="PTPc_motif"/>
    <property type="match status" value="1"/>
</dbReference>
<dbReference type="GO" id="GO:0004725">
    <property type="term" value="F:protein tyrosine phosphatase activity"/>
    <property type="evidence" value="ECO:0007669"/>
    <property type="project" value="UniProtKB-EC"/>
</dbReference>
<evidence type="ECO:0000256" key="3">
    <source>
        <dbReference type="ARBA" id="ARBA00022801"/>
    </source>
</evidence>
<dbReference type="Gene3D" id="3.90.190.10">
    <property type="entry name" value="Protein tyrosine phosphatase superfamily"/>
    <property type="match status" value="1"/>
</dbReference>
<dbReference type="InterPro" id="IPR000387">
    <property type="entry name" value="Tyr_Pase_dom"/>
</dbReference>
<evidence type="ECO:0000259" key="6">
    <source>
        <dbReference type="PROSITE" id="PS50055"/>
    </source>
</evidence>
<keyword evidence="3" id="KW-0378">Hydrolase</keyword>
<dbReference type="PRINTS" id="PR01778">
    <property type="entry name" value="KIMPTPASE"/>
</dbReference>
<proteinExistence type="predicted"/>
<dbReference type="Pfam" id="PF00102">
    <property type="entry name" value="Y_phosphatase"/>
    <property type="match status" value="1"/>
</dbReference>
<dbReference type="InterPro" id="IPR000242">
    <property type="entry name" value="PTP_cat"/>
</dbReference>
<sequence length="387" mass="43772">MPAHIAITATTPDTVSVSYSSTVQQPVVFGSLDETIPRSCSPVDPRTQKIKLRSLLERRGSNTSLTLDLNIAESLDMKSPPSDSSTLEYLSSTGKRLTRRQLRSYGNNPKKLDQEFADIPLHYAAKLDIPGASYKNRYNSIWPNKETMVVLRNNGSPDGYINANYIRGRNGNPRTFVATQGPMPNTVDDFWALVWQERCPVIVMMTKLKEKNVVKCEPYFPNYEARYGDIRVFVHRKIMKNGYCVRDIELVVSSEYPGAVFYKSLKKFYKNFTSLTERAALFDGEHTKKGDTSHTLRHYWFTVWPDHKAPAATAALQLIEMIVEIETFRLEVENGPQQQCSGPTLVHCSAGLGRTGCYITVSEGMQELKEQNTVDVLAIVCRLRLDR</sequence>
<keyword evidence="2" id="KW-0597">Phosphoprotein</keyword>
<dbReference type="Proteomes" id="UP000887565">
    <property type="component" value="Unplaced"/>
</dbReference>
<accession>A0A915HIB1</accession>
<dbReference type="SMART" id="SM00194">
    <property type="entry name" value="PTPc"/>
    <property type="match status" value="1"/>
</dbReference>
<feature type="domain" description="Tyrosine specific protein phosphatases" evidence="7">
    <location>
        <begin position="316"/>
        <end position="387"/>
    </location>
</feature>